<organism evidence="2 3">
    <name type="scientific">Pleurotus eryngii</name>
    <name type="common">Boletus of the steppes</name>
    <dbReference type="NCBI Taxonomy" id="5323"/>
    <lineage>
        <taxon>Eukaryota</taxon>
        <taxon>Fungi</taxon>
        <taxon>Dikarya</taxon>
        <taxon>Basidiomycota</taxon>
        <taxon>Agaricomycotina</taxon>
        <taxon>Agaricomycetes</taxon>
        <taxon>Agaricomycetidae</taxon>
        <taxon>Agaricales</taxon>
        <taxon>Pleurotineae</taxon>
        <taxon>Pleurotaceae</taxon>
        <taxon>Pleurotus</taxon>
    </lineage>
</organism>
<dbReference type="AlphaFoldDB" id="A0A9P6A9W2"/>
<feature type="region of interest" description="Disordered" evidence="1">
    <location>
        <begin position="357"/>
        <end position="401"/>
    </location>
</feature>
<keyword evidence="3" id="KW-1185">Reference proteome</keyword>
<gene>
    <name evidence="2" type="ORF">BDN71DRAFT_1460490</name>
</gene>
<dbReference type="OrthoDB" id="10256743at2759"/>
<reference evidence="2" key="1">
    <citation type="submission" date="2020-11" db="EMBL/GenBank/DDBJ databases">
        <authorList>
            <consortium name="DOE Joint Genome Institute"/>
            <person name="Ahrendt S."/>
            <person name="Riley R."/>
            <person name="Andreopoulos W."/>
            <person name="Labutti K."/>
            <person name="Pangilinan J."/>
            <person name="Ruiz-Duenas F.J."/>
            <person name="Barrasa J.M."/>
            <person name="Sanchez-Garcia M."/>
            <person name="Camarero S."/>
            <person name="Miyauchi S."/>
            <person name="Serrano A."/>
            <person name="Linde D."/>
            <person name="Babiker R."/>
            <person name="Drula E."/>
            <person name="Ayuso-Fernandez I."/>
            <person name="Pacheco R."/>
            <person name="Padilla G."/>
            <person name="Ferreira P."/>
            <person name="Barriuso J."/>
            <person name="Kellner H."/>
            <person name="Castanera R."/>
            <person name="Alfaro M."/>
            <person name="Ramirez L."/>
            <person name="Pisabarro A.G."/>
            <person name="Kuo A."/>
            <person name="Tritt A."/>
            <person name="Lipzen A."/>
            <person name="He G."/>
            <person name="Yan M."/>
            <person name="Ng V."/>
            <person name="Cullen D."/>
            <person name="Martin F."/>
            <person name="Rosso M.-N."/>
            <person name="Henrissat B."/>
            <person name="Hibbett D."/>
            <person name="Martinez A.T."/>
            <person name="Grigoriev I.V."/>
        </authorList>
    </citation>
    <scope>NUCLEOTIDE SEQUENCE</scope>
    <source>
        <strain evidence="2">ATCC 90797</strain>
    </source>
</reference>
<dbReference type="EMBL" id="MU154522">
    <property type="protein sequence ID" value="KAF9501958.1"/>
    <property type="molecule type" value="Genomic_DNA"/>
</dbReference>
<name>A0A9P6A9W2_PLEER</name>
<sequence>MATDAPAPAPAPVPQMQTATAAPVREEAPVPLSFPAILRNPGVGHRFAHLHADQPASRSLHVKKSIKRDDNEGKRWVRRKENAHFVDNPHIVHASKADYAPLLPNAKRTFPEPLPIYLPRTVRAPDTIKPILEPNSANAGRFSLSLKGMRRDLRKAGFRAQILVEDIEKEITAWLRGGAFAASDGSESSLLNFPGTPIGRMDCISEVSRDPLQLIWAVSEDAFARYVVHCCARYYEIVSFSKEVKGRRLTYLLRPNVAHPDSFAPAGLYTPPTTDLDSASQFETDPETDVLSEILAEGNESDAERAEDAKYLQDRVEAQSSRPFSPDNDWSVVEGSDIEGDHEGDITVGVEALSIQPTVSPRRPMVSRHWTSRQDRSASSPSPSPVRRPARRRMVKRRVVSSRQTLRAQQASFFDYLFA</sequence>
<evidence type="ECO:0000313" key="2">
    <source>
        <dbReference type="EMBL" id="KAF9501958.1"/>
    </source>
</evidence>
<evidence type="ECO:0000256" key="1">
    <source>
        <dbReference type="SAM" id="MobiDB-lite"/>
    </source>
</evidence>
<protein>
    <submittedName>
        <fullName evidence="2">Uncharacterized protein</fullName>
    </submittedName>
</protein>
<comment type="caution">
    <text evidence="2">The sequence shown here is derived from an EMBL/GenBank/DDBJ whole genome shotgun (WGS) entry which is preliminary data.</text>
</comment>
<feature type="compositionally biased region" description="Basic residues" evidence="1">
    <location>
        <begin position="388"/>
        <end position="400"/>
    </location>
</feature>
<feature type="compositionally biased region" description="Basic and acidic residues" evidence="1">
    <location>
        <begin position="302"/>
        <end position="317"/>
    </location>
</feature>
<dbReference type="Proteomes" id="UP000807025">
    <property type="component" value="Unassembled WGS sequence"/>
</dbReference>
<proteinExistence type="predicted"/>
<accession>A0A9P6A9W2</accession>
<feature type="region of interest" description="Disordered" evidence="1">
    <location>
        <begin position="297"/>
        <end position="341"/>
    </location>
</feature>
<feature type="compositionally biased region" description="Low complexity" evidence="1">
    <location>
        <begin position="377"/>
        <end position="387"/>
    </location>
</feature>
<evidence type="ECO:0000313" key="3">
    <source>
        <dbReference type="Proteomes" id="UP000807025"/>
    </source>
</evidence>